<dbReference type="PANTHER" id="PTHR30625">
    <property type="entry name" value="PROTEIN TOLQ"/>
    <property type="match status" value="1"/>
</dbReference>
<dbReference type="NCBIfam" id="TIGR02796">
    <property type="entry name" value="tolQ"/>
    <property type="match status" value="1"/>
</dbReference>
<evidence type="ECO:0000256" key="7">
    <source>
        <dbReference type="ARBA" id="ARBA00023136"/>
    </source>
</evidence>
<keyword evidence="8" id="KW-0131">Cell cycle</keyword>
<evidence type="ECO:0000313" key="13">
    <source>
        <dbReference type="Proteomes" id="UP000190837"/>
    </source>
</evidence>
<dbReference type="InterPro" id="IPR050790">
    <property type="entry name" value="ExbB/TolQ_transport"/>
</dbReference>
<feature type="transmembrane region" description="Helical" evidence="10">
    <location>
        <begin position="173"/>
        <end position="195"/>
    </location>
</feature>
<protein>
    <submittedName>
        <fullName evidence="12">MotA/TolQ/ExbB proton channel family protein</fullName>
    </submittedName>
</protein>
<dbReference type="Proteomes" id="UP000190837">
    <property type="component" value="Unassembled WGS sequence"/>
</dbReference>
<proteinExistence type="inferred from homology"/>
<evidence type="ECO:0000259" key="11">
    <source>
        <dbReference type="Pfam" id="PF01618"/>
    </source>
</evidence>
<comment type="similarity">
    <text evidence="9">Belongs to the exbB/tolQ family.</text>
</comment>
<evidence type="ECO:0000313" key="12">
    <source>
        <dbReference type="EMBL" id="SAY55351.1"/>
    </source>
</evidence>
<keyword evidence="3" id="KW-0997">Cell inner membrane</keyword>
<evidence type="ECO:0000256" key="4">
    <source>
        <dbReference type="ARBA" id="ARBA00022618"/>
    </source>
</evidence>
<feature type="domain" description="MotA/TolQ/ExbB proton channel" evidence="11">
    <location>
        <begin position="82"/>
        <end position="209"/>
    </location>
</feature>
<dbReference type="GO" id="GO:0051301">
    <property type="term" value="P:cell division"/>
    <property type="evidence" value="ECO:0007669"/>
    <property type="project" value="UniProtKB-KW"/>
</dbReference>
<keyword evidence="5 10" id="KW-0812">Transmembrane</keyword>
<keyword evidence="9" id="KW-0813">Transport</keyword>
<dbReference type="Pfam" id="PF01618">
    <property type="entry name" value="MotA_ExbB"/>
    <property type="match status" value="1"/>
</dbReference>
<dbReference type="GO" id="GO:0005886">
    <property type="term" value="C:plasma membrane"/>
    <property type="evidence" value="ECO:0007669"/>
    <property type="project" value="UniProtKB-SubCell"/>
</dbReference>
<dbReference type="InterPro" id="IPR002898">
    <property type="entry name" value="MotA_ExbB_proton_chnl"/>
</dbReference>
<evidence type="ECO:0000256" key="5">
    <source>
        <dbReference type="ARBA" id="ARBA00022692"/>
    </source>
</evidence>
<feature type="transmembrane region" description="Helical" evidence="10">
    <location>
        <begin position="20"/>
        <end position="41"/>
    </location>
</feature>
<dbReference type="AlphaFoldDB" id="A0A1C3HNN0"/>
<dbReference type="RefSeq" id="WP_048713270.1">
    <property type="nucleotide sequence ID" value="NZ_CALFOW010000123.1"/>
</dbReference>
<keyword evidence="7 10" id="KW-0472">Membrane</keyword>
<evidence type="ECO:0000256" key="6">
    <source>
        <dbReference type="ARBA" id="ARBA00022989"/>
    </source>
</evidence>
<keyword evidence="9" id="KW-0653">Protein transport</keyword>
<evidence type="ECO:0000256" key="8">
    <source>
        <dbReference type="ARBA" id="ARBA00023306"/>
    </source>
</evidence>
<comment type="subcellular location">
    <subcellularLocation>
        <location evidence="1">Cell membrane</location>
        <topology evidence="1">Multi-pass membrane protein</topology>
    </subcellularLocation>
    <subcellularLocation>
        <location evidence="9">Membrane</location>
        <topology evidence="9">Multi-pass membrane protein</topology>
    </subcellularLocation>
</comment>
<dbReference type="GO" id="GO:0017038">
    <property type="term" value="P:protein import"/>
    <property type="evidence" value="ECO:0007669"/>
    <property type="project" value="TreeGrafter"/>
</dbReference>
<evidence type="ECO:0000256" key="2">
    <source>
        <dbReference type="ARBA" id="ARBA00022475"/>
    </source>
</evidence>
<gene>
    <name evidence="12" type="ORF">CHUV0807_0199</name>
</gene>
<organism evidence="12 13">
    <name type="scientific">Cardiobacterium hominis</name>
    <dbReference type="NCBI Taxonomy" id="2718"/>
    <lineage>
        <taxon>Bacteria</taxon>
        <taxon>Pseudomonadati</taxon>
        <taxon>Pseudomonadota</taxon>
        <taxon>Gammaproteobacteria</taxon>
        <taxon>Cardiobacteriales</taxon>
        <taxon>Cardiobacteriaceae</taxon>
        <taxon>Cardiobacterium</taxon>
    </lineage>
</organism>
<dbReference type="EMBL" id="FKLO01000014">
    <property type="protein sequence ID" value="SAY55351.1"/>
    <property type="molecule type" value="Genomic_DNA"/>
</dbReference>
<evidence type="ECO:0000256" key="9">
    <source>
        <dbReference type="RuleBase" id="RU004057"/>
    </source>
</evidence>
<keyword evidence="4" id="KW-0132">Cell division</keyword>
<name>A0A1C3HNN0_9GAMM</name>
<dbReference type="GO" id="GO:0043213">
    <property type="term" value="P:bacteriocin transport"/>
    <property type="evidence" value="ECO:0007669"/>
    <property type="project" value="InterPro"/>
</dbReference>
<dbReference type="PANTHER" id="PTHR30625:SF3">
    <property type="entry name" value="TOL-PAL SYSTEM PROTEIN TOLQ"/>
    <property type="match status" value="1"/>
</dbReference>
<reference evidence="13" key="1">
    <citation type="submission" date="2016-04" db="EMBL/GenBank/DDBJ databases">
        <authorList>
            <person name="Tagini F."/>
        </authorList>
    </citation>
    <scope>NUCLEOTIDE SEQUENCE [LARGE SCALE GENOMIC DNA]</scope>
    <source>
        <strain evidence="13">CHUV0807</strain>
    </source>
</reference>
<evidence type="ECO:0000256" key="10">
    <source>
        <dbReference type="SAM" id="Phobius"/>
    </source>
</evidence>
<evidence type="ECO:0000256" key="3">
    <source>
        <dbReference type="ARBA" id="ARBA00022519"/>
    </source>
</evidence>
<keyword evidence="6 10" id="KW-1133">Transmembrane helix</keyword>
<sequence length="243" mass="27160">MQPTAETGLSISRLIGDASIPVKVIMLILFMMFLTTLFITGKKYVQFLRLRHKIKQFDRTFWSGNDLEVLYAGYEKRHPESIERVFTDGFREFMQFQGNSLDNPDVIVHNCRRAMTAALNRESSRQERGLNLLATIGSSAPYIGLLGTVYGIMNSFIAIGGAQSASISSVAPGIAEALIATAIGLLAAIPSVLSYNYFVAHSESLTVEYDAFIEEFSNLLQRQIILARDYQRRQQQAQPRKPA</sequence>
<accession>A0A1C3HNN0</accession>
<feature type="transmembrane region" description="Helical" evidence="10">
    <location>
        <begin position="130"/>
        <end position="153"/>
    </location>
</feature>
<evidence type="ECO:0000256" key="1">
    <source>
        <dbReference type="ARBA" id="ARBA00004651"/>
    </source>
</evidence>
<dbReference type="InterPro" id="IPR014163">
    <property type="entry name" value="Tol-Pal_TolQ"/>
</dbReference>
<keyword evidence="2" id="KW-1003">Cell membrane</keyword>